<keyword evidence="2" id="KW-1185">Reference proteome</keyword>
<dbReference type="Proteomes" id="UP001152795">
    <property type="component" value="Unassembled WGS sequence"/>
</dbReference>
<evidence type="ECO:0000313" key="2">
    <source>
        <dbReference type="Proteomes" id="UP001152795"/>
    </source>
</evidence>
<evidence type="ECO:0000313" key="1">
    <source>
        <dbReference type="EMBL" id="CAB4037281.1"/>
    </source>
</evidence>
<gene>
    <name evidence="1" type="ORF">PACLA_8A080822</name>
</gene>
<dbReference type="AlphaFoldDB" id="A0A6S7K1L4"/>
<name>A0A6S7K1L4_PARCT</name>
<reference evidence="1" key="1">
    <citation type="submission" date="2020-04" db="EMBL/GenBank/DDBJ databases">
        <authorList>
            <person name="Alioto T."/>
            <person name="Alioto T."/>
            <person name="Gomez Garrido J."/>
        </authorList>
    </citation>
    <scope>NUCLEOTIDE SEQUENCE</scope>
    <source>
        <strain evidence="1">A484AB</strain>
    </source>
</reference>
<comment type="caution">
    <text evidence="1">The sequence shown here is derived from an EMBL/GenBank/DDBJ whole genome shotgun (WGS) entry which is preliminary data.</text>
</comment>
<dbReference type="EMBL" id="CACRXK020022908">
    <property type="protein sequence ID" value="CAB4037281.1"/>
    <property type="molecule type" value="Genomic_DNA"/>
</dbReference>
<sequence>MAYDGEKVQQSLTEKQKIQKKYFDRGSKTLTPLQEGDSVRMRCGNTWEPARTREKLESEEEITTQKRREFAGITVHKEPLYIRIKAPKAEKDKQEENIELETDPGRRKIMQGGRDVAEQGIVNANLEMGQQPESKEGIH</sequence>
<feature type="non-terminal residue" evidence="1">
    <location>
        <position position="139"/>
    </location>
</feature>
<dbReference type="OrthoDB" id="10577128at2759"/>
<organism evidence="1 2">
    <name type="scientific">Paramuricea clavata</name>
    <name type="common">Red gorgonian</name>
    <name type="synonym">Violescent sea-whip</name>
    <dbReference type="NCBI Taxonomy" id="317549"/>
    <lineage>
        <taxon>Eukaryota</taxon>
        <taxon>Metazoa</taxon>
        <taxon>Cnidaria</taxon>
        <taxon>Anthozoa</taxon>
        <taxon>Octocorallia</taxon>
        <taxon>Malacalcyonacea</taxon>
        <taxon>Plexauridae</taxon>
        <taxon>Paramuricea</taxon>
    </lineage>
</organism>
<protein>
    <submittedName>
        <fullName evidence="1">Uncharacterized protein</fullName>
    </submittedName>
</protein>
<accession>A0A6S7K1L4</accession>
<proteinExistence type="predicted"/>